<protein>
    <submittedName>
        <fullName evidence="8">Cytochrome D ubiquinol oxidase subunit II</fullName>
    </submittedName>
</protein>
<feature type="transmembrane region" description="Helical" evidence="7">
    <location>
        <begin position="6"/>
        <end position="31"/>
    </location>
</feature>
<dbReference type="RefSeq" id="WP_146941914.1">
    <property type="nucleotide sequence ID" value="NZ_BJYJ01000013.1"/>
</dbReference>
<dbReference type="AlphaFoldDB" id="A0A511YNL7"/>
<name>A0A511YNL7_9FLAO</name>
<keyword evidence="9" id="KW-1185">Reference proteome</keyword>
<dbReference type="PANTHER" id="PTHR43141">
    <property type="entry name" value="CYTOCHROME BD2 SUBUNIT II"/>
    <property type="match status" value="1"/>
</dbReference>
<keyword evidence="4 7" id="KW-0812">Transmembrane</keyword>
<keyword evidence="3" id="KW-1003">Cell membrane</keyword>
<dbReference type="GO" id="GO:0019646">
    <property type="term" value="P:aerobic electron transport chain"/>
    <property type="evidence" value="ECO:0007669"/>
    <property type="project" value="TreeGrafter"/>
</dbReference>
<evidence type="ECO:0000256" key="1">
    <source>
        <dbReference type="ARBA" id="ARBA00004651"/>
    </source>
</evidence>
<dbReference type="Proteomes" id="UP000321863">
    <property type="component" value="Unassembled WGS sequence"/>
</dbReference>
<keyword evidence="6 7" id="KW-0472">Membrane</keyword>
<feature type="transmembrane region" description="Helical" evidence="7">
    <location>
        <begin position="119"/>
        <end position="139"/>
    </location>
</feature>
<dbReference type="GO" id="GO:0005886">
    <property type="term" value="C:plasma membrane"/>
    <property type="evidence" value="ECO:0007669"/>
    <property type="project" value="UniProtKB-SubCell"/>
</dbReference>
<comment type="subcellular location">
    <subcellularLocation>
        <location evidence="1">Cell membrane</location>
        <topology evidence="1">Multi-pass membrane protein</topology>
    </subcellularLocation>
</comment>
<evidence type="ECO:0000256" key="2">
    <source>
        <dbReference type="ARBA" id="ARBA00007543"/>
    </source>
</evidence>
<dbReference type="OrthoDB" id="9776710at2"/>
<feature type="transmembrane region" description="Helical" evidence="7">
    <location>
        <begin position="52"/>
        <end position="72"/>
    </location>
</feature>
<comment type="caution">
    <text evidence="8">The sequence shown here is derived from an EMBL/GenBank/DDBJ whole genome shotgun (WGS) entry which is preliminary data.</text>
</comment>
<evidence type="ECO:0000256" key="6">
    <source>
        <dbReference type="ARBA" id="ARBA00023136"/>
    </source>
</evidence>
<evidence type="ECO:0000256" key="5">
    <source>
        <dbReference type="ARBA" id="ARBA00022989"/>
    </source>
</evidence>
<dbReference type="GO" id="GO:0016682">
    <property type="term" value="F:oxidoreductase activity, acting on diphenols and related substances as donors, oxygen as acceptor"/>
    <property type="evidence" value="ECO:0007669"/>
    <property type="project" value="TreeGrafter"/>
</dbReference>
<feature type="transmembrane region" description="Helical" evidence="7">
    <location>
        <begin position="258"/>
        <end position="277"/>
    </location>
</feature>
<accession>A0A511YNL7</accession>
<feature type="transmembrane region" description="Helical" evidence="7">
    <location>
        <begin position="306"/>
        <end position="327"/>
    </location>
</feature>
<organism evidence="8 9">
    <name type="scientific">Chryseobacterium hagamense</name>
    <dbReference type="NCBI Taxonomy" id="395935"/>
    <lineage>
        <taxon>Bacteria</taxon>
        <taxon>Pseudomonadati</taxon>
        <taxon>Bacteroidota</taxon>
        <taxon>Flavobacteriia</taxon>
        <taxon>Flavobacteriales</taxon>
        <taxon>Weeksellaceae</taxon>
        <taxon>Chryseobacterium group</taxon>
        <taxon>Chryseobacterium</taxon>
    </lineage>
</organism>
<feature type="transmembrane region" description="Helical" evidence="7">
    <location>
        <begin position="159"/>
        <end position="183"/>
    </location>
</feature>
<comment type="similarity">
    <text evidence="2">Belongs to the cytochrome ubiquinol oxidase subunit 2 family.</text>
</comment>
<gene>
    <name evidence="8" type="ORF">CHA01nite_25250</name>
</gene>
<evidence type="ECO:0000256" key="7">
    <source>
        <dbReference type="SAM" id="Phobius"/>
    </source>
</evidence>
<reference evidence="8 9" key="1">
    <citation type="submission" date="2019-07" db="EMBL/GenBank/DDBJ databases">
        <title>Whole genome shotgun sequence of Chryseobacterium hagamense NBRC 105253.</title>
        <authorList>
            <person name="Hosoyama A."/>
            <person name="Uohara A."/>
            <person name="Ohji S."/>
            <person name="Ichikawa N."/>
        </authorList>
    </citation>
    <scope>NUCLEOTIDE SEQUENCE [LARGE SCALE GENOMIC DNA]</scope>
    <source>
        <strain evidence="8 9">NBRC 105253</strain>
    </source>
</reference>
<feature type="transmembrane region" description="Helical" evidence="7">
    <location>
        <begin position="233"/>
        <end position="251"/>
    </location>
</feature>
<dbReference type="GO" id="GO:0070069">
    <property type="term" value="C:cytochrome complex"/>
    <property type="evidence" value="ECO:0007669"/>
    <property type="project" value="TreeGrafter"/>
</dbReference>
<evidence type="ECO:0000256" key="4">
    <source>
        <dbReference type="ARBA" id="ARBA00022692"/>
    </source>
</evidence>
<feature type="transmembrane region" description="Helical" evidence="7">
    <location>
        <begin position="78"/>
        <end position="98"/>
    </location>
</feature>
<dbReference type="GO" id="GO:0009055">
    <property type="term" value="F:electron transfer activity"/>
    <property type="evidence" value="ECO:0007669"/>
    <property type="project" value="TreeGrafter"/>
</dbReference>
<sequence length="348" mass="39011">MIYVVIGFLWLSICLYVILGGADFGAGIVELMTRKKNRPKTQVIMYESIAPVWEANHMWLIIAVVILFVGFPEVYTTLSTYLHIPLVLMLVGIIARGTSFTFRHYDAVKDEWQKVYTQIFYFSSLLTPFFLGLIAAATISRSIHPEAGSFADLYIFSWLNWFGIAVGLFTISICAYLASVFALREACDRIELKLMIKKSKQTMVFVVITGILVFVTASISGIPLVMWVFSKPLGIMATTFATICLFLILRAMHTGKLLSVRALAGFQVIMILVAATYQHNPNIILFGNGQHLSLLEHVAAPKTITALGWALMLGSTFILPFLFYLMISFSKQRRKLKETAKPETPIKP</sequence>
<keyword evidence="5 7" id="KW-1133">Transmembrane helix</keyword>
<feature type="transmembrane region" description="Helical" evidence="7">
    <location>
        <begin position="204"/>
        <end position="227"/>
    </location>
</feature>
<dbReference type="Pfam" id="PF02322">
    <property type="entry name" value="Cyt_bd_oxida_II"/>
    <property type="match status" value="1"/>
</dbReference>
<dbReference type="InterPro" id="IPR003317">
    <property type="entry name" value="Cyt-d_oxidase_su2"/>
</dbReference>
<evidence type="ECO:0000256" key="3">
    <source>
        <dbReference type="ARBA" id="ARBA00022475"/>
    </source>
</evidence>
<evidence type="ECO:0000313" key="8">
    <source>
        <dbReference type="EMBL" id="GEN76785.1"/>
    </source>
</evidence>
<evidence type="ECO:0000313" key="9">
    <source>
        <dbReference type="Proteomes" id="UP000321863"/>
    </source>
</evidence>
<dbReference type="PANTHER" id="PTHR43141:SF4">
    <property type="entry name" value="CYTOCHROME BD2 SUBUNIT II"/>
    <property type="match status" value="1"/>
</dbReference>
<dbReference type="EMBL" id="BJYJ01000013">
    <property type="protein sequence ID" value="GEN76785.1"/>
    <property type="molecule type" value="Genomic_DNA"/>
</dbReference>
<proteinExistence type="inferred from homology"/>